<accession>A0ACB8RLN1</accession>
<gene>
    <name evidence="1" type="ORF">FA95DRAFT_244967</name>
</gene>
<comment type="caution">
    <text evidence="1">The sequence shown here is derived from an EMBL/GenBank/DDBJ whole genome shotgun (WGS) entry which is preliminary data.</text>
</comment>
<evidence type="ECO:0000313" key="2">
    <source>
        <dbReference type="Proteomes" id="UP000814033"/>
    </source>
</evidence>
<dbReference type="EMBL" id="MU275977">
    <property type="protein sequence ID" value="KAI0044601.1"/>
    <property type="molecule type" value="Genomic_DNA"/>
</dbReference>
<reference evidence="1" key="2">
    <citation type="journal article" date="2022" name="New Phytol.">
        <title>Evolutionary transition to the ectomycorrhizal habit in the genomes of a hyperdiverse lineage of mushroom-forming fungi.</title>
        <authorList>
            <person name="Looney B."/>
            <person name="Miyauchi S."/>
            <person name="Morin E."/>
            <person name="Drula E."/>
            <person name="Courty P.E."/>
            <person name="Kohler A."/>
            <person name="Kuo A."/>
            <person name="LaButti K."/>
            <person name="Pangilinan J."/>
            <person name="Lipzen A."/>
            <person name="Riley R."/>
            <person name="Andreopoulos W."/>
            <person name="He G."/>
            <person name="Johnson J."/>
            <person name="Nolan M."/>
            <person name="Tritt A."/>
            <person name="Barry K.W."/>
            <person name="Grigoriev I.V."/>
            <person name="Nagy L.G."/>
            <person name="Hibbett D."/>
            <person name="Henrissat B."/>
            <person name="Matheny P.B."/>
            <person name="Labbe J."/>
            <person name="Martin F.M."/>
        </authorList>
    </citation>
    <scope>NUCLEOTIDE SEQUENCE</scope>
    <source>
        <strain evidence="1">FP105234-sp</strain>
    </source>
</reference>
<protein>
    <submittedName>
        <fullName evidence="1">Uncharacterized protein</fullName>
    </submittedName>
</protein>
<name>A0ACB8RLN1_9AGAM</name>
<reference evidence="1" key="1">
    <citation type="submission" date="2021-02" db="EMBL/GenBank/DDBJ databases">
        <authorList>
            <consortium name="DOE Joint Genome Institute"/>
            <person name="Ahrendt S."/>
            <person name="Looney B.P."/>
            <person name="Miyauchi S."/>
            <person name="Morin E."/>
            <person name="Drula E."/>
            <person name="Courty P.E."/>
            <person name="Chicoki N."/>
            <person name="Fauchery L."/>
            <person name="Kohler A."/>
            <person name="Kuo A."/>
            <person name="Labutti K."/>
            <person name="Pangilinan J."/>
            <person name="Lipzen A."/>
            <person name="Riley R."/>
            <person name="Andreopoulos W."/>
            <person name="He G."/>
            <person name="Johnson J."/>
            <person name="Barry K.W."/>
            <person name="Grigoriev I.V."/>
            <person name="Nagy L."/>
            <person name="Hibbett D."/>
            <person name="Henrissat B."/>
            <person name="Matheny P.B."/>
            <person name="Labbe J."/>
            <person name="Martin F."/>
        </authorList>
    </citation>
    <scope>NUCLEOTIDE SEQUENCE</scope>
    <source>
        <strain evidence="1">FP105234-sp</strain>
    </source>
</reference>
<evidence type="ECO:0000313" key="1">
    <source>
        <dbReference type="EMBL" id="KAI0044601.1"/>
    </source>
</evidence>
<sequence>MRKKVTKGKKRGPGGVAAPSATTRVTRSASNKKPSRNSAGKGTVNESSGHRMLTRAAKKNIRVPPVAPELPLEMWSAILDNNDTDDPSDFRAYRLINKTACAAATPRAFSLVTVIGTRASAEHFRDLVKRADLARHVRVLGCRNAHCFKRPLYPDWTPLDHDAWEPLVEAFALLSALTSLHTLLIAFDPSESDTKLQPALLEAMARAYAHATPPIRSLTLEHLAPVSHEFYELPGFRNILQTLSELRLGVGHVADEDQCSKTQWERTLEHSILGVAAKSLQTLKLFNAYTPDTDVLGRMTFPALTSMEEQNTGVDMIDFTGRHLVHGRSHGHGTTRYYHKGQRGAIACGSHMTAIALPYPRCLDGYS</sequence>
<proteinExistence type="predicted"/>
<dbReference type="Proteomes" id="UP000814033">
    <property type="component" value="Unassembled WGS sequence"/>
</dbReference>
<organism evidence="1 2">
    <name type="scientific">Auriscalpium vulgare</name>
    <dbReference type="NCBI Taxonomy" id="40419"/>
    <lineage>
        <taxon>Eukaryota</taxon>
        <taxon>Fungi</taxon>
        <taxon>Dikarya</taxon>
        <taxon>Basidiomycota</taxon>
        <taxon>Agaricomycotina</taxon>
        <taxon>Agaricomycetes</taxon>
        <taxon>Russulales</taxon>
        <taxon>Auriscalpiaceae</taxon>
        <taxon>Auriscalpium</taxon>
    </lineage>
</organism>
<keyword evidence="2" id="KW-1185">Reference proteome</keyword>